<evidence type="ECO:0000256" key="2">
    <source>
        <dbReference type="ARBA" id="ARBA00023002"/>
    </source>
</evidence>
<dbReference type="PANTHER" id="PTHR42901">
    <property type="entry name" value="ALCOHOL DEHYDROGENASE"/>
    <property type="match status" value="1"/>
</dbReference>
<dbReference type="EMBL" id="CP062983">
    <property type="protein sequence ID" value="QPC84557.1"/>
    <property type="molecule type" value="Genomic_DNA"/>
</dbReference>
<accession>A0A7S8ECQ6</accession>
<evidence type="ECO:0000313" key="6">
    <source>
        <dbReference type="Proteomes" id="UP000594468"/>
    </source>
</evidence>
<dbReference type="PROSITE" id="PS00061">
    <property type="entry name" value="ADH_SHORT"/>
    <property type="match status" value="1"/>
</dbReference>
<dbReference type="PRINTS" id="PR00080">
    <property type="entry name" value="SDRFAMILY"/>
</dbReference>
<dbReference type="InterPro" id="IPR002347">
    <property type="entry name" value="SDR_fam"/>
</dbReference>
<comment type="similarity">
    <text evidence="1 3">Belongs to the short-chain dehydrogenases/reductases (SDR) family.</text>
</comment>
<organism evidence="5 6">
    <name type="scientific">Phototrophicus methaneseepsis</name>
    <dbReference type="NCBI Taxonomy" id="2710758"/>
    <lineage>
        <taxon>Bacteria</taxon>
        <taxon>Bacillati</taxon>
        <taxon>Chloroflexota</taxon>
        <taxon>Candidatus Thermofontia</taxon>
        <taxon>Phototrophicales</taxon>
        <taxon>Phototrophicaceae</taxon>
        <taxon>Phototrophicus</taxon>
    </lineage>
</organism>
<dbReference type="SMART" id="SM00822">
    <property type="entry name" value="PKS_KR"/>
    <property type="match status" value="1"/>
</dbReference>
<keyword evidence="2" id="KW-0560">Oxidoreductase</keyword>
<protein>
    <submittedName>
        <fullName evidence="5">SDR family oxidoreductase</fullName>
    </submittedName>
</protein>
<dbReference type="InterPro" id="IPR020904">
    <property type="entry name" value="Sc_DH/Rdtase_CS"/>
</dbReference>
<evidence type="ECO:0000313" key="5">
    <source>
        <dbReference type="EMBL" id="QPC84557.1"/>
    </source>
</evidence>
<sequence length="262" mass="28559">MFSYRGKTALITGASSGIGAEFARALAARHMNLVLVARSTGRMNALATELQQQYGIQADVITADLSKEGIAQYILQEVQERQLNIDLLINNAAFGLFGRFETLSIEQEHQQMMVGVVAVVDLTHALLSQLLKNPAESAIINVASMAAFNPTPYMTVYGASKAFILSFSLALAEEYRQQGLHVLTLCPGATETAFFETSGEMAGSEEKRTPMQVVNTGLQALEAGQTFAVDGRRNRLMASLSNLLPDPFTARIMERMVRPHES</sequence>
<dbReference type="InterPro" id="IPR057326">
    <property type="entry name" value="KR_dom"/>
</dbReference>
<dbReference type="Proteomes" id="UP000594468">
    <property type="component" value="Chromosome"/>
</dbReference>
<dbReference type="RefSeq" id="WP_195172620.1">
    <property type="nucleotide sequence ID" value="NZ_CP062983.1"/>
</dbReference>
<dbReference type="KEGG" id="pmet:G4Y79_09325"/>
<name>A0A7S8ECQ6_9CHLR</name>
<evidence type="ECO:0000259" key="4">
    <source>
        <dbReference type="SMART" id="SM00822"/>
    </source>
</evidence>
<proteinExistence type="inferred from homology"/>
<evidence type="ECO:0000256" key="1">
    <source>
        <dbReference type="ARBA" id="ARBA00006484"/>
    </source>
</evidence>
<dbReference type="GO" id="GO:0016491">
    <property type="term" value="F:oxidoreductase activity"/>
    <property type="evidence" value="ECO:0007669"/>
    <property type="project" value="UniProtKB-KW"/>
</dbReference>
<dbReference type="Gene3D" id="3.40.50.720">
    <property type="entry name" value="NAD(P)-binding Rossmann-like Domain"/>
    <property type="match status" value="1"/>
</dbReference>
<gene>
    <name evidence="5" type="ORF">G4Y79_09325</name>
</gene>
<evidence type="ECO:0000256" key="3">
    <source>
        <dbReference type="RuleBase" id="RU000363"/>
    </source>
</evidence>
<dbReference type="PIRSF" id="PIRSF000126">
    <property type="entry name" value="11-beta-HSD1"/>
    <property type="match status" value="1"/>
</dbReference>
<dbReference type="PANTHER" id="PTHR42901:SF1">
    <property type="entry name" value="ALCOHOL DEHYDROGENASE"/>
    <property type="match status" value="1"/>
</dbReference>
<dbReference type="SUPFAM" id="SSF51735">
    <property type="entry name" value="NAD(P)-binding Rossmann-fold domains"/>
    <property type="match status" value="1"/>
</dbReference>
<dbReference type="PRINTS" id="PR00081">
    <property type="entry name" value="GDHRDH"/>
</dbReference>
<reference evidence="5 6" key="1">
    <citation type="submission" date="2020-02" db="EMBL/GenBank/DDBJ databases">
        <authorList>
            <person name="Zheng R.K."/>
            <person name="Sun C.M."/>
        </authorList>
    </citation>
    <scope>NUCLEOTIDE SEQUENCE [LARGE SCALE GENOMIC DNA]</scope>
    <source>
        <strain evidence="6">rifampicinis</strain>
    </source>
</reference>
<dbReference type="InterPro" id="IPR036291">
    <property type="entry name" value="NAD(P)-bd_dom_sf"/>
</dbReference>
<feature type="domain" description="Ketoreductase" evidence="4">
    <location>
        <begin position="7"/>
        <end position="192"/>
    </location>
</feature>
<dbReference type="Pfam" id="PF00106">
    <property type="entry name" value="adh_short"/>
    <property type="match status" value="1"/>
</dbReference>
<keyword evidence="6" id="KW-1185">Reference proteome</keyword>
<dbReference type="AlphaFoldDB" id="A0A7S8ECQ6"/>